<gene>
    <name evidence="5" type="ORF">O4220_01700</name>
</gene>
<dbReference type="Pfam" id="PF00180">
    <property type="entry name" value="Iso_dh"/>
    <property type="match status" value="1"/>
</dbReference>
<proteinExistence type="inferred from homology"/>
<feature type="domain" description="Isopropylmalate dehydrogenase-like" evidence="4">
    <location>
        <begin position="15"/>
        <end position="361"/>
    </location>
</feature>
<keyword evidence="2" id="KW-0560">Oxidoreductase</keyword>
<sequence>MTSGHSADPRPNAVELVVLAGDGIGPEISVATVSVVEAALARNGITATFTDGTIGFDALRASGTTMPDAIVDISRAADGVVLGPVSHLDYPPASEGGVNPSGILRRELDLYANIRPARTVSALPNPLGKSFDLVIARENTEGFYADRTMFAGGGEFMPTEDLALAVRKVTRHGSERIVRRAFELAQTRRSKVTVVHKANVLRLSDGLFLEAARAVRQDFPDVDYEELLVDAVAALLIRRPESFDVIATTNMFGDILSDEATELSGSLGLAASLNVGDSHAVAQAQHGSAPDIAGQGIANPASLIGSAAMLLDWIGQQRGDERLSAAGQSIHRAIDTAVGRPETRTADLHGTATTEHFTRAVIDHLDSAI</sequence>
<dbReference type="Gene3D" id="3.40.718.10">
    <property type="entry name" value="Isopropylmalate Dehydrogenase"/>
    <property type="match status" value="1"/>
</dbReference>
<name>A0ABT4M8D2_9NOCA</name>
<dbReference type="PANTHER" id="PTHR11835:SF34">
    <property type="entry name" value="ISOCITRATE DEHYDROGENASE [NAD] SUBUNIT ALPHA, MITOCHONDRIAL"/>
    <property type="match status" value="1"/>
</dbReference>
<evidence type="ECO:0000313" key="6">
    <source>
        <dbReference type="Proteomes" id="UP001081071"/>
    </source>
</evidence>
<evidence type="ECO:0000256" key="1">
    <source>
        <dbReference type="ARBA" id="ARBA00007769"/>
    </source>
</evidence>
<keyword evidence="6" id="KW-1185">Reference proteome</keyword>
<dbReference type="Proteomes" id="UP001081071">
    <property type="component" value="Unassembled WGS sequence"/>
</dbReference>
<evidence type="ECO:0000256" key="2">
    <source>
        <dbReference type="ARBA" id="ARBA00023002"/>
    </source>
</evidence>
<evidence type="ECO:0000313" key="5">
    <source>
        <dbReference type="EMBL" id="MCZ4517212.1"/>
    </source>
</evidence>
<dbReference type="SMART" id="SM01329">
    <property type="entry name" value="Iso_dh"/>
    <property type="match status" value="1"/>
</dbReference>
<keyword evidence="3" id="KW-0464">Manganese</keyword>
<dbReference type="EMBL" id="JAPWIJ010000001">
    <property type="protein sequence ID" value="MCZ4517212.1"/>
    <property type="molecule type" value="Genomic_DNA"/>
</dbReference>
<dbReference type="InterPro" id="IPR024084">
    <property type="entry name" value="IsoPropMal-DH-like_dom"/>
</dbReference>
<dbReference type="InterPro" id="IPR019818">
    <property type="entry name" value="IsoCit/isopropylmalate_DH_CS"/>
</dbReference>
<evidence type="ECO:0000256" key="3">
    <source>
        <dbReference type="ARBA" id="ARBA00023211"/>
    </source>
</evidence>
<organism evidence="5 6">
    <name type="scientific">Rhodococcus ruber</name>
    <dbReference type="NCBI Taxonomy" id="1830"/>
    <lineage>
        <taxon>Bacteria</taxon>
        <taxon>Bacillati</taxon>
        <taxon>Actinomycetota</taxon>
        <taxon>Actinomycetes</taxon>
        <taxon>Mycobacteriales</taxon>
        <taxon>Nocardiaceae</taxon>
        <taxon>Rhodococcus</taxon>
    </lineage>
</organism>
<dbReference type="SUPFAM" id="SSF53659">
    <property type="entry name" value="Isocitrate/Isopropylmalate dehydrogenase-like"/>
    <property type="match status" value="1"/>
</dbReference>
<dbReference type="PROSITE" id="PS00470">
    <property type="entry name" value="IDH_IMDH"/>
    <property type="match status" value="1"/>
</dbReference>
<accession>A0ABT4M8D2</accession>
<comment type="caution">
    <text evidence="5">The sequence shown here is derived from an EMBL/GenBank/DDBJ whole genome shotgun (WGS) entry which is preliminary data.</text>
</comment>
<comment type="similarity">
    <text evidence="1">Belongs to the isocitrate and isopropylmalate dehydrogenases family.</text>
</comment>
<dbReference type="PANTHER" id="PTHR11835">
    <property type="entry name" value="DECARBOXYLATING DEHYDROGENASES-ISOCITRATE, ISOPROPYLMALATE, TARTRATE"/>
    <property type="match status" value="1"/>
</dbReference>
<evidence type="ECO:0000259" key="4">
    <source>
        <dbReference type="SMART" id="SM01329"/>
    </source>
</evidence>
<dbReference type="RefSeq" id="WP_269601819.1">
    <property type="nucleotide sequence ID" value="NZ_JAPWIJ010000001.1"/>
</dbReference>
<protein>
    <submittedName>
        <fullName evidence="5">Isocitrate/isopropylmalate dehydrogenase family protein</fullName>
    </submittedName>
</protein>
<reference evidence="5" key="1">
    <citation type="submission" date="2022-12" db="EMBL/GenBank/DDBJ databases">
        <authorList>
            <person name="Krivoruchko A.V."/>
            <person name="Elkin A."/>
        </authorList>
    </citation>
    <scope>NUCLEOTIDE SEQUENCE</scope>
    <source>
        <strain evidence="5">IEGM 1391</strain>
    </source>
</reference>